<gene>
    <name evidence="1" type="ORF">AKJ17_07125</name>
</gene>
<dbReference type="InterPro" id="IPR058988">
    <property type="entry name" value="IpaJ"/>
</dbReference>
<organism evidence="1 2">
    <name type="scientific">Vibrio nereis</name>
    <dbReference type="NCBI Taxonomy" id="693"/>
    <lineage>
        <taxon>Bacteria</taxon>
        <taxon>Pseudomonadati</taxon>
        <taxon>Pseudomonadota</taxon>
        <taxon>Gammaproteobacteria</taxon>
        <taxon>Vibrionales</taxon>
        <taxon>Vibrionaceae</taxon>
        <taxon>Vibrio</taxon>
    </lineage>
</organism>
<reference evidence="2" key="1">
    <citation type="submission" date="2015-08" db="EMBL/GenBank/DDBJ databases">
        <title>Vibrio galatheae sp. nov., a novel member of the Vibrionaceae family isolated from the Solomon Islands.</title>
        <authorList>
            <person name="Giubergia S."/>
            <person name="Machado H."/>
            <person name="Mateiu R.V."/>
            <person name="Gram L."/>
        </authorList>
    </citation>
    <scope>NUCLEOTIDE SEQUENCE [LARGE SCALE GENOMIC DNA]</scope>
    <source>
        <strain evidence="2">DSM 19584</strain>
    </source>
</reference>
<sequence length="213" mass="24051">MNVFPEIKQPEGSLYCGPYCVVACLHALGKLPLNKPVEFRRYSPAEREFSGSLVCVDSKYDNIELALELYKITGIITPGENPEYIDDSGYNSLAAMLYVLGLFELKCEVVTRDHETYEYLTSVFPTEFKLFETLGIPVRVLGQNPSTPTGTLLISVISVNNSLHYVLNNDQREWFDSHHDASPEGWGFIENWHKSANKREGATWLGVSIRVLQ</sequence>
<dbReference type="STRING" id="693.AKJ17_07125"/>
<dbReference type="PATRIC" id="fig|693.5.peg.1457"/>
<accession>A0A0M0HS37</accession>
<dbReference type="Pfam" id="PF25855">
    <property type="entry name" value="IpaJ_protease"/>
    <property type="match status" value="1"/>
</dbReference>
<dbReference type="Proteomes" id="UP000037515">
    <property type="component" value="Unassembled WGS sequence"/>
</dbReference>
<protein>
    <recommendedName>
        <fullName evidence="3">Peptidase C39-like domain-containing protein</fullName>
    </recommendedName>
</protein>
<dbReference type="AlphaFoldDB" id="A0A0M0HS37"/>
<dbReference type="EMBL" id="LHPJ01000005">
    <property type="protein sequence ID" value="KOO04712.1"/>
    <property type="molecule type" value="Genomic_DNA"/>
</dbReference>
<evidence type="ECO:0000313" key="2">
    <source>
        <dbReference type="Proteomes" id="UP000037515"/>
    </source>
</evidence>
<keyword evidence="2" id="KW-1185">Reference proteome</keyword>
<comment type="caution">
    <text evidence="1">The sequence shown here is derived from an EMBL/GenBank/DDBJ whole genome shotgun (WGS) entry which is preliminary data.</text>
</comment>
<name>A0A0M0HS37_VIBNE</name>
<evidence type="ECO:0000313" key="1">
    <source>
        <dbReference type="EMBL" id="KOO04712.1"/>
    </source>
</evidence>
<evidence type="ECO:0008006" key="3">
    <source>
        <dbReference type="Google" id="ProtNLM"/>
    </source>
</evidence>
<dbReference type="OrthoDB" id="5876422at2"/>
<proteinExistence type="predicted"/>